<keyword evidence="2" id="KW-0238">DNA-binding</keyword>
<name>A0A0P7VYI3_9RHOB</name>
<dbReference type="SMART" id="SM00346">
    <property type="entry name" value="HTH_ICLR"/>
    <property type="match status" value="1"/>
</dbReference>
<organism evidence="7 8">
    <name type="scientific">Roseibaca calidilacus</name>
    <dbReference type="NCBI Taxonomy" id="1666912"/>
    <lineage>
        <taxon>Bacteria</taxon>
        <taxon>Pseudomonadati</taxon>
        <taxon>Pseudomonadota</taxon>
        <taxon>Alphaproteobacteria</taxon>
        <taxon>Rhodobacterales</taxon>
        <taxon>Paracoccaceae</taxon>
        <taxon>Roseinatronobacter</taxon>
    </lineage>
</organism>
<dbReference type="GO" id="GO:0003700">
    <property type="term" value="F:DNA-binding transcription factor activity"/>
    <property type="evidence" value="ECO:0007669"/>
    <property type="project" value="TreeGrafter"/>
</dbReference>
<dbReference type="Gene3D" id="3.30.450.40">
    <property type="match status" value="1"/>
</dbReference>
<evidence type="ECO:0000313" key="8">
    <source>
        <dbReference type="Proteomes" id="UP000050413"/>
    </source>
</evidence>
<gene>
    <name evidence="7" type="primary">iclR</name>
    <name evidence="6" type="ORF">Ga0058931_0452</name>
    <name evidence="7" type="ORF">HLUCCA05_09310</name>
</gene>
<reference evidence="7 8" key="1">
    <citation type="submission" date="2015-09" db="EMBL/GenBank/DDBJ databases">
        <title>Identification and resolution of microdiversity through metagenomic sequencing of parallel consortia.</title>
        <authorList>
            <person name="Nelson W.C."/>
            <person name="Romine M.F."/>
            <person name="Lindemann S.R."/>
        </authorList>
    </citation>
    <scope>NUCLEOTIDE SEQUENCE [LARGE SCALE GENOMIC DNA]</scope>
    <source>
        <strain evidence="7">HL-91</strain>
    </source>
</reference>
<dbReference type="AlphaFoldDB" id="A0A0P7VYI3"/>
<dbReference type="PROSITE" id="PS51077">
    <property type="entry name" value="HTH_ICLR"/>
    <property type="match status" value="1"/>
</dbReference>
<dbReference type="Gene3D" id="1.10.10.10">
    <property type="entry name" value="Winged helix-like DNA-binding domain superfamily/Winged helix DNA-binding domain"/>
    <property type="match status" value="1"/>
</dbReference>
<dbReference type="Pfam" id="PF01614">
    <property type="entry name" value="IclR_C"/>
    <property type="match status" value="1"/>
</dbReference>
<dbReference type="SUPFAM" id="SSF55781">
    <property type="entry name" value="GAF domain-like"/>
    <property type="match status" value="1"/>
</dbReference>
<comment type="caution">
    <text evidence="7">The sequence shown here is derived from an EMBL/GenBank/DDBJ whole genome shotgun (WGS) entry which is preliminary data.</text>
</comment>
<sequence>MTQLSRRGRPRAFHDKTAQNTIQSLDRAMAILETLAQSEGMTLSTLASACGQSTATVYRVLITLQQREMVDLDPAGQVWHVGVGTFRAGTSFLRRTSLVERARAPMQALMRDSGETANLGVEQQDEVLFLTQVETHQAIRAFFPPGTIGPMHVSGIGKALLAWFDDARVAQVVARRGLQAFTPASLTSLDALQADCARTRARGFAFDDEERAPGMRCIAAPIFNPHGEPVAGVSVSGPAFRLEAGNLDRIGALVVETAARITAATGGVAPAAKAV</sequence>
<evidence type="ECO:0000256" key="2">
    <source>
        <dbReference type="ARBA" id="ARBA00023125"/>
    </source>
</evidence>
<dbReference type="InterPro" id="IPR029016">
    <property type="entry name" value="GAF-like_dom_sf"/>
</dbReference>
<dbReference type="InterPro" id="IPR036388">
    <property type="entry name" value="WH-like_DNA-bd_sf"/>
</dbReference>
<dbReference type="Proteomes" id="UP000050413">
    <property type="component" value="Unassembled WGS sequence"/>
</dbReference>
<feature type="domain" description="IclR-ED" evidence="5">
    <location>
        <begin position="84"/>
        <end position="267"/>
    </location>
</feature>
<dbReference type="EMBL" id="FBYC01000001">
    <property type="protein sequence ID" value="CUX79764.1"/>
    <property type="molecule type" value="Genomic_DNA"/>
</dbReference>
<dbReference type="SUPFAM" id="SSF46785">
    <property type="entry name" value="Winged helix' DNA-binding domain"/>
    <property type="match status" value="1"/>
</dbReference>
<dbReference type="Pfam" id="PF09339">
    <property type="entry name" value="HTH_IclR"/>
    <property type="match status" value="1"/>
</dbReference>
<dbReference type="InterPro" id="IPR054844">
    <property type="entry name" value="TransRegBhcR"/>
</dbReference>
<dbReference type="InterPro" id="IPR050707">
    <property type="entry name" value="HTH_MetabolicPath_Reg"/>
</dbReference>
<dbReference type="RefSeq" id="WP_072244555.1">
    <property type="nucleotide sequence ID" value="NZ_FBYC01000001.1"/>
</dbReference>
<keyword evidence="1" id="KW-0805">Transcription regulation</keyword>
<dbReference type="PATRIC" id="fig|1666912.4.peg.1003"/>
<dbReference type="InterPro" id="IPR014757">
    <property type="entry name" value="Tscrpt_reg_IclR_C"/>
</dbReference>
<dbReference type="NCBIfam" id="NF045644">
    <property type="entry name" value="TransRegBhcR"/>
    <property type="match status" value="1"/>
</dbReference>
<dbReference type="InterPro" id="IPR005471">
    <property type="entry name" value="Tscrpt_reg_IclR_N"/>
</dbReference>
<evidence type="ECO:0000313" key="6">
    <source>
        <dbReference type="EMBL" id="CUX79764.1"/>
    </source>
</evidence>
<dbReference type="STRING" id="1666912.Ga0058931_0452"/>
<accession>A0A0P7VYI3</accession>
<dbReference type="InterPro" id="IPR036390">
    <property type="entry name" value="WH_DNA-bd_sf"/>
</dbReference>
<evidence type="ECO:0000259" key="4">
    <source>
        <dbReference type="PROSITE" id="PS51077"/>
    </source>
</evidence>
<dbReference type="GO" id="GO:0003677">
    <property type="term" value="F:DNA binding"/>
    <property type="evidence" value="ECO:0007669"/>
    <property type="project" value="UniProtKB-KW"/>
</dbReference>
<keyword evidence="3" id="KW-0804">Transcription</keyword>
<evidence type="ECO:0000259" key="5">
    <source>
        <dbReference type="PROSITE" id="PS51078"/>
    </source>
</evidence>
<dbReference type="EMBL" id="LJSG01000012">
    <property type="protein sequence ID" value="KPP92468.1"/>
    <property type="molecule type" value="Genomic_DNA"/>
</dbReference>
<proteinExistence type="predicted"/>
<feature type="domain" description="HTH iclR-type" evidence="4">
    <location>
        <begin position="22"/>
        <end position="83"/>
    </location>
</feature>
<evidence type="ECO:0000256" key="3">
    <source>
        <dbReference type="ARBA" id="ARBA00023163"/>
    </source>
</evidence>
<reference evidence="6 9" key="2">
    <citation type="submission" date="2016-01" db="EMBL/GenBank/DDBJ databases">
        <authorList>
            <person name="Varghese N."/>
        </authorList>
    </citation>
    <scope>NUCLEOTIDE SEQUENCE [LARGE SCALE GENOMIC DNA]</scope>
    <source>
        <strain evidence="6 9">HL-91</strain>
    </source>
</reference>
<dbReference type="Proteomes" id="UP000182045">
    <property type="component" value="Unassembled WGS sequence"/>
</dbReference>
<dbReference type="PROSITE" id="PS51078">
    <property type="entry name" value="ICLR_ED"/>
    <property type="match status" value="1"/>
</dbReference>
<evidence type="ECO:0000256" key="1">
    <source>
        <dbReference type="ARBA" id="ARBA00023015"/>
    </source>
</evidence>
<dbReference type="OrthoDB" id="9807558at2"/>
<dbReference type="PANTHER" id="PTHR30136">
    <property type="entry name" value="HELIX-TURN-HELIX TRANSCRIPTIONAL REGULATOR, ICLR FAMILY"/>
    <property type="match status" value="1"/>
</dbReference>
<dbReference type="GO" id="GO:0045892">
    <property type="term" value="P:negative regulation of DNA-templated transcription"/>
    <property type="evidence" value="ECO:0007669"/>
    <property type="project" value="TreeGrafter"/>
</dbReference>
<evidence type="ECO:0000313" key="7">
    <source>
        <dbReference type="EMBL" id="KPP92468.1"/>
    </source>
</evidence>
<dbReference type="PANTHER" id="PTHR30136:SF24">
    <property type="entry name" value="HTH-TYPE TRANSCRIPTIONAL REPRESSOR ALLR"/>
    <property type="match status" value="1"/>
</dbReference>
<protein>
    <submittedName>
        <fullName evidence="6">Transcriptional regulator, IclR family</fullName>
    </submittedName>
    <submittedName>
        <fullName evidence="7">Transcriptional repressor of acetate utilization IclR</fullName>
    </submittedName>
</protein>
<keyword evidence="9" id="KW-1185">Reference proteome</keyword>
<evidence type="ECO:0000313" key="9">
    <source>
        <dbReference type="Proteomes" id="UP000182045"/>
    </source>
</evidence>